<dbReference type="InterPro" id="IPR011990">
    <property type="entry name" value="TPR-like_helical_dom_sf"/>
</dbReference>
<accession>A0A7X0MJE6</accession>
<name>A0A7X0MJE6_9SPHI</name>
<dbReference type="Gene3D" id="1.25.40.390">
    <property type="match status" value="1"/>
</dbReference>
<organism evidence="1 2">
    <name type="scientific">Pedobacter cryoconitis</name>
    <dbReference type="NCBI Taxonomy" id="188932"/>
    <lineage>
        <taxon>Bacteria</taxon>
        <taxon>Pseudomonadati</taxon>
        <taxon>Bacteroidota</taxon>
        <taxon>Sphingobacteriia</taxon>
        <taxon>Sphingobacteriales</taxon>
        <taxon>Sphingobacteriaceae</taxon>
        <taxon>Pedobacter</taxon>
    </lineage>
</organism>
<reference evidence="1 2" key="1">
    <citation type="submission" date="2020-08" db="EMBL/GenBank/DDBJ databases">
        <title>Genomic Encyclopedia of Type Strains, Phase IV (KMG-V): Genome sequencing to study the core and pangenomes of soil and plant-associated prokaryotes.</title>
        <authorList>
            <person name="Whitman W."/>
        </authorList>
    </citation>
    <scope>NUCLEOTIDE SEQUENCE [LARGE SCALE GENOMIC DNA]</scope>
    <source>
        <strain evidence="1 2">M2T3</strain>
    </source>
</reference>
<evidence type="ECO:0008006" key="3">
    <source>
        <dbReference type="Google" id="ProtNLM"/>
    </source>
</evidence>
<dbReference type="SUPFAM" id="SSF48452">
    <property type="entry name" value="TPR-like"/>
    <property type="match status" value="1"/>
</dbReference>
<dbReference type="Proteomes" id="UP000521017">
    <property type="component" value="Unassembled WGS sequence"/>
</dbReference>
<dbReference type="AlphaFoldDB" id="A0A7X0MJE6"/>
<dbReference type="RefSeq" id="WP_184626155.1">
    <property type="nucleotide sequence ID" value="NZ_JACHCC010000007.1"/>
</dbReference>
<sequence length="536" mass="59230">MKLNIIKLTSLLIVAVVLGGCQKGDLLSNPNVASENSNVPAPLLLNHLTWSMYRGGGVVEKAANAVGEEPFGQLGRWNQYTVSSNSYYRGNNAYSFSNTATAYDMLRYVNQLEGQANLQFGTANSVYGALSKFFRAYSFVWLTQRVGDIPVSEAGDPKNLAPKFEVQKEVYRKSLQLLEDANATMTIAIKPAVSVDNSGTLVGGDIYGLTYLQWQRVINSYRLRVLISLSKRADDNADLNIRQQFSDILSNPVKYPLLTGNNDNLSFKYNATVNKFIYNPDETYNLFENMGKTYLDITTANKDPRTFITSTPAPAQLSGGKGVSDFTAYVGASTALTQSSISANDATGMYSYVNYKRYFTTFTGPEPAVMIGYPELCFNIAEAVNRGWVSGSAATWYQNGIKASLSFYGLTEGQSYDIGNVKGVTLGTVTIKINDFLTNPNVVYKGDNTDGLKQILQQKYVAFFENSAWEAFYNWRRTGIPDFANNGPGINPSGVIPLRWQYPLEEQNNNTANYKAAVSSQYGGNDDVNQKMWLLK</sequence>
<protein>
    <recommendedName>
        <fullName evidence="3">SusD-like starch-binding protein associating with outer membrane</fullName>
    </recommendedName>
</protein>
<comment type="caution">
    <text evidence="1">The sequence shown here is derived from an EMBL/GenBank/DDBJ whole genome shotgun (WGS) entry which is preliminary data.</text>
</comment>
<proteinExistence type="predicted"/>
<gene>
    <name evidence="1" type="ORF">HDF25_003070</name>
</gene>
<dbReference type="Pfam" id="PF12771">
    <property type="entry name" value="SusD-like_2"/>
    <property type="match status" value="1"/>
</dbReference>
<evidence type="ECO:0000313" key="1">
    <source>
        <dbReference type="EMBL" id="MBB6500911.1"/>
    </source>
</evidence>
<dbReference type="EMBL" id="JACHCC010000007">
    <property type="protein sequence ID" value="MBB6500911.1"/>
    <property type="molecule type" value="Genomic_DNA"/>
</dbReference>
<evidence type="ECO:0000313" key="2">
    <source>
        <dbReference type="Proteomes" id="UP000521017"/>
    </source>
</evidence>
<dbReference type="PROSITE" id="PS51257">
    <property type="entry name" value="PROKAR_LIPOPROTEIN"/>
    <property type="match status" value="1"/>
</dbReference>
<dbReference type="InterPro" id="IPR041662">
    <property type="entry name" value="SusD-like_2"/>
</dbReference>